<protein>
    <recommendedName>
        <fullName evidence="3">Transcriptional regulator, AbiEi antitoxin, Type IV TA system</fullName>
    </recommendedName>
</protein>
<accession>R7WHC6</accession>
<dbReference type="Proteomes" id="UP000013525">
    <property type="component" value="Unassembled WGS sequence"/>
</dbReference>
<sequence length="309" mass="33755">MDVPSPFLRRSQALAAGFTDHELRTALGRGELVALRRGVFVPREVHDATDEIEHHRLAALAASDESEGVFSHVTAAVLHGLAVWDLPLKRLHVTVGGGSHGKATARRVVHAAPLDESDVVTITGVRVTSVARTVVDLAHTVGFEQAVVTGDAALARISAHELSDATERRTGRRGAPAARRALAFLDGRSESVGESRSRVLLHRAGFPPPELQHRIHTVQGEFIGRVDFAWEEFGVVGEFDGFAKYGEGRDAFEALRREKHREDALRAAGWVVARWTWEHLDRPDAVAQRIRYAVAAASGRRTLPDSPSR</sequence>
<evidence type="ECO:0008006" key="3">
    <source>
        <dbReference type="Google" id="ProtNLM"/>
    </source>
</evidence>
<dbReference type="EMBL" id="APMY01000131">
    <property type="protein sequence ID" value="EOM74518.1"/>
    <property type="molecule type" value="Genomic_DNA"/>
</dbReference>
<reference evidence="1 2" key="1">
    <citation type="journal article" date="2013" name="Genome Announc.">
        <title>Draft Genome Sequence of Rhodococcus rhodnii Strain LMG5362, a Symbiont of Rhodnius prolixus (Hemiptera, Reduviidae, Triatominae), the Principle Vector of Trypanosoma cruzi.</title>
        <authorList>
            <person name="Pachebat J.A."/>
            <person name="van Keulen G."/>
            <person name="Whitten M.M."/>
            <person name="Girdwood S."/>
            <person name="Del Sol R."/>
            <person name="Dyson P.J."/>
            <person name="Facey P.D."/>
        </authorList>
    </citation>
    <scope>NUCLEOTIDE SEQUENCE [LARGE SCALE GENOMIC DNA]</scope>
    <source>
        <strain evidence="1 2">LMG 5362</strain>
    </source>
</reference>
<gene>
    <name evidence="1" type="ORF">Rrhod_4321</name>
</gene>
<organism evidence="1 2">
    <name type="scientific">Rhodococcus rhodnii LMG 5362</name>
    <dbReference type="NCBI Taxonomy" id="1273125"/>
    <lineage>
        <taxon>Bacteria</taxon>
        <taxon>Bacillati</taxon>
        <taxon>Actinomycetota</taxon>
        <taxon>Actinomycetes</taxon>
        <taxon>Mycobacteriales</taxon>
        <taxon>Nocardiaceae</taxon>
        <taxon>Rhodococcus</taxon>
    </lineage>
</organism>
<dbReference type="RefSeq" id="WP_010840334.1">
    <property type="nucleotide sequence ID" value="NZ_APMY01000131.1"/>
</dbReference>
<keyword evidence="2" id="KW-1185">Reference proteome</keyword>
<name>R7WHC6_9NOCA</name>
<dbReference type="SUPFAM" id="SSF52980">
    <property type="entry name" value="Restriction endonuclease-like"/>
    <property type="match status" value="1"/>
</dbReference>
<dbReference type="PATRIC" id="fig|1273125.3.peg.4106"/>
<dbReference type="AlphaFoldDB" id="R7WHC6"/>
<proteinExistence type="predicted"/>
<dbReference type="InterPro" id="IPR011335">
    <property type="entry name" value="Restrct_endonuc-II-like"/>
</dbReference>
<evidence type="ECO:0000313" key="2">
    <source>
        <dbReference type="Proteomes" id="UP000013525"/>
    </source>
</evidence>
<comment type="caution">
    <text evidence="1">The sequence shown here is derived from an EMBL/GenBank/DDBJ whole genome shotgun (WGS) entry which is preliminary data.</text>
</comment>
<dbReference type="eggNOG" id="COG5340">
    <property type="taxonomic scope" value="Bacteria"/>
</dbReference>
<evidence type="ECO:0000313" key="1">
    <source>
        <dbReference type="EMBL" id="EOM74518.1"/>
    </source>
</evidence>